<feature type="compositionally biased region" description="Basic and acidic residues" evidence="4">
    <location>
        <begin position="351"/>
        <end position="361"/>
    </location>
</feature>
<dbReference type="SUPFAM" id="SSF54001">
    <property type="entry name" value="Cysteine proteinases"/>
    <property type="match status" value="1"/>
</dbReference>
<dbReference type="Proteomes" id="UP000324897">
    <property type="component" value="Unassembled WGS sequence"/>
</dbReference>
<comment type="caution">
    <text evidence="6">The sequence shown here is derived from an EMBL/GenBank/DDBJ whole genome shotgun (WGS) entry which is preliminary data.</text>
</comment>
<feature type="non-terminal residue" evidence="6">
    <location>
        <position position="1"/>
    </location>
</feature>
<evidence type="ECO:0000256" key="1">
    <source>
        <dbReference type="ARBA" id="ARBA00005234"/>
    </source>
</evidence>
<keyword evidence="2" id="KW-0645">Protease</keyword>
<feature type="domain" description="Ubiquitin-like protease family profile" evidence="5">
    <location>
        <begin position="698"/>
        <end position="893"/>
    </location>
</feature>
<organism evidence="6 7">
    <name type="scientific">Eragrostis curvula</name>
    <name type="common">weeping love grass</name>
    <dbReference type="NCBI Taxonomy" id="38414"/>
    <lineage>
        <taxon>Eukaryota</taxon>
        <taxon>Viridiplantae</taxon>
        <taxon>Streptophyta</taxon>
        <taxon>Embryophyta</taxon>
        <taxon>Tracheophyta</taxon>
        <taxon>Spermatophyta</taxon>
        <taxon>Magnoliopsida</taxon>
        <taxon>Liliopsida</taxon>
        <taxon>Poales</taxon>
        <taxon>Poaceae</taxon>
        <taxon>PACMAD clade</taxon>
        <taxon>Chloridoideae</taxon>
        <taxon>Eragrostideae</taxon>
        <taxon>Eragrostidinae</taxon>
        <taxon>Eragrostis</taxon>
    </lineage>
</organism>
<dbReference type="Gramene" id="TVU04123">
    <property type="protein sequence ID" value="TVU04123"/>
    <property type="gene ID" value="EJB05_50310"/>
</dbReference>
<evidence type="ECO:0000313" key="6">
    <source>
        <dbReference type="EMBL" id="TVU04123.1"/>
    </source>
</evidence>
<protein>
    <recommendedName>
        <fullName evidence="5">Ubiquitin-like protease family profile domain-containing protein</fullName>
    </recommendedName>
</protein>
<dbReference type="EMBL" id="RWGY01000091">
    <property type="protein sequence ID" value="TVU04123.1"/>
    <property type="molecule type" value="Genomic_DNA"/>
</dbReference>
<feature type="compositionally biased region" description="Polar residues" evidence="4">
    <location>
        <begin position="551"/>
        <end position="561"/>
    </location>
</feature>
<dbReference type="AlphaFoldDB" id="A0A5J9SYL9"/>
<feature type="compositionally biased region" description="Basic and acidic residues" evidence="4">
    <location>
        <begin position="55"/>
        <end position="71"/>
    </location>
</feature>
<dbReference type="Pfam" id="PF02902">
    <property type="entry name" value="Peptidase_C48"/>
    <property type="match status" value="1"/>
</dbReference>
<name>A0A5J9SYL9_9POAL</name>
<proteinExistence type="inferred from homology"/>
<evidence type="ECO:0000313" key="7">
    <source>
        <dbReference type="Proteomes" id="UP000324897"/>
    </source>
</evidence>
<feature type="region of interest" description="Disordered" evidence="4">
    <location>
        <begin position="55"/>
        <end position="88"/>
    </location>
</feature>
<accession>A0A5J9SYL9</accession>
<feature type="region of interest" description="Disordered" evidence="4">
    <location>
        <begin position="341"/>
        <end position="498"/>
    </location>
</feature>
<evidence type="ECO:0000256" key="2">
    <source>
        <dbReference type="ARBA" id="ARBA00022670"/>
    </source>
</evidence>
<feature type="compositionally biased region" description="Acidic residues" evidence="4">
    <location>
        <begin position="398"/>
        <end position="427"/>
    </location>
</feature>
<evidence type="ECO:0000259" key="5">
    <source>
        <dbReference type="PROSITE" id="PS50600"/>
    </source>
</evidence>
<feature type="compositionally biased region" description="Basic and acidic residues" evidence="4">
    <location>
        <begin position="387"/>
        <end position="397"/>
    </location>
</feature>
<reference evidence="6 7" key="1">
    <citation type="journal article" date="2019" name="Sci. Rep.">
        <title>A high-quality genome of Eragrostis curvula grass provides insights into Poaceae evolution and supports new strategies to enhance forage quality.</title>
        <authorList>
            <person name="Carballo J."/>
            <person name="Santos B.A.C.M."/>
            <person name="Zappacosta D."/>
            <person name="Garbus I."/>
            <person name="Selva J.P."/>
            <person name="Gallo C.A."/>
            <person name="Diaz A."/>
            <person name="Albertini E."/>
            <person name="Caccamo M."/>
            <person name="Echenique V."/>
        </authorList>
    </citation>
    <scope>NUCLEOTIDE SEQUENCE [LARGE SCALE GENOMIC DNA]</scope>
    <source>
        <strain evidence="7">cv. Victoria</strain>
        <tissue evidence="6">Leaf</tissue>
    </source>
</reference>
<dbReference type="Gene3D" id="3.40.395.10">
    <property type="entry name" value="Adenoviral Proteinase, Chain A"/>
    <property type="match status" value="1"/>
</dbReference>
<dbReference type="PANTHER" id="PTHR36479">
    <property type="entry name" value="ULP_PROTEASE DOMAIN-CONTAINING PROTEIN"/>
    <property type="match status" value="1"/>
</dbReference>
<keyword evidence="3" id="KW-0378">Hydrolase</keyword>
<feature type="compositionally biased region" description="Basic and acidic residues" evidence="4">
    <location>
        <begin position="481"/>
        <end position="492"/>
    </location>
</feature>
<dbReference type="OrthoDB" id="682309at2759"/>
<dbReference type="GO" id="GO:0008234">
    <property type="term" value="F:cysteine-type peptidase activity"/>
    <property type="evidence" value="ECO:0007669"/>
    <property type="project" value="InterPro"/>
</dbReference>
<keyword evidence="7" id="KW-1185">Reference proteome</keyword>
<feature type="region of interest" description="Disordered" evidence="4">
    <location>
        <begin position="535"/>
        <end position="581"/>
    </location>
</feature>
<dbReference type="PANTHER" id="PTHR36479:SF10">
    <property type="entry name" value="UBIQUITIN-LIKE PROTEASE FAMILY PROFILE DOMAIN-CONTAINING PROTEIN"/>
    <property type="match status" value="1"/>
</dbReference>
<comment type="similarity">
    <text evidence="1">Belongs to the peptidase C48 family.</text>
</comment>
<sequence>MNGEPRTCVGVEARGGEASRDFGEALISLDLASGRRKRQEERWISIHFAMDDRDSANAEKHTTKVTKDKLAKKPGRKTKNTGGTRNRASPARLVKLYPGLSKEQKAKITDAGFGGLLDIRCDYMPADLTQWLLECFDANTSELVLPGRGRILYDMDGDAIDFIHKKYEIEGGVAPRITPFIQNLGISARCYPSVVDVSAVKNLKWCHFLVDQLRISRTKMNKRNSVKGCIFFLMLLYLDSLEHNLEISDCKPRLGAWNKKLMEKVVQMDRNDDGSFGRLKLKQTKHTVIDTSIGGCFADIERFVSSKVPTCLPSQDKKRLTEAFGQALDLMGRLLQSVSEIVQSSSTTPRSAERQGRRTEPTEDEDDISDHVLDGENNPGGTNMSISEEKFSNHVSDEDSYEEEEDSYEDDEDSYQEADSEDEEDPHEADSEDVRTNASVHKQNPAEVFEQQPTSAAAQQQDDANNCPQILVSTPAPVPAPHHEPSSSERKVISRKRKLRLPDKKQIVNLVTSECLPSKTDTSLPQEDIVINIPSSDNEGIGAMRPPKDNAFSTHQSTSKPILSPKKSIPVGQGPSSSKYDPPPSCDILGFAEQQASAQGLYQERPIWLDNTFVDNLSYEEYNRLEAEALSMIRKASEQTAAANVFGKSIPSYSVSKSNELETPADLKFHQSTSIPSAISSGTPAYQPPPRRIIKPSFAMQSPFYQEGTNPYKCSNEVIDVYNAMCRFSSGRTTRPGHELGSPIAEIAIWAMNEFDPDEKTRKKIPQRLLPLRVATFIQKNQLDAPEVRRVFRRSENHLDRNDMVMFPVLQKWKVSELDEEVGHYFLLVLNLRDLQFEVLDSMRTLQDRKLRDCCATLMDGIKTWYIIEYIQSPQQINNIDCGFHMLMNAEEWKGRHEPSYKESDVPNIRKLLTHRWLSHEKNDVGDWQSRLGIGKVSISLRCSAQQI</sequence>
<gene>
    <name evidence="6" type="ORF">EJB05_50310</name>
</gene>
<dbReference type="GO" id="GO:0006508">
    <property type="term" value="P:proteolysis"/>
    <property type="evidence" value="ECO:0007669"/>
    <property type="project" value="UniProtKB-KW"/>
</dbReference>
<evidence type="ECO:0000256" key="3">
    <source>
        <dbReference type="ARBA" id="ARBA00022801"/>
    </source>
</evidence>
<evidence type="ECO:0000256" key="4">
    <source>
        <dbReference type="SAM" id="MobiDB-lite"/>
    </source>
</evidence>
<dbReference type="PROSITE" id="PS50600">
    <property type="entry name" value="ULP_PROTEASE"/>
    <property type="match status" value="1"/>
</dbReference>
<feature type="compositionally biased region" description="Polar residues" evidence="4">
    <location>
        <begin position="341"/>
        <end position="350"/>
    </location>
</feature>
<dbReference type="InterPro" id="IPR003653">
    <property type="entry name" value="Peptidase_C48_C"/>
</dbReference>
<dbReference type="InterPro" id="IPR038765">
    <property type="entry name" value="Papain-like_cys_pep_sf"/>
</dbReference>